<feature type="compositionally biased region" description="Low complexity" evidence="2">
    <location>
        <begin position="463"/>
        <end position="478"/>
    </location>
</feature>
<gene>
    <name evidence="4" type="primary">AVL9</name>
    <name evidence="4" type="ORF">AWJ20_234</name>
</gene>
<feature type="compositionally biased region" description="Low complexity" evidence="2">
    <location>
        <begin position="170"/>
        <end position="185"/>
    </location>
</feature>
<dbReference type="PROSITE" id="PS50211">
    <property type="entry name" value="DENN"/>
    <property type="match status" value="1"/>
</dbReference>
<evidence type="ECO:0000256" key="2">
    <source>
        <dbReference type="SAM" id="MobiDB-lite"/>
    </source>
</evidence>
<dbReference type="InterPro" id="IPR037516">
    <property type="entry name" value="Tripartite_DENN"/>
</dbReference>
<organism evidence="4 5">
    <name type="scientific">Sugiyamaella lignohabitans</name>
    <dbReference type="NCBI Taxonomy" id="796027"/>
    <lineage>
        <taxon>Eukaryota</taxon>
        <taxon>Fungi</taxon>
        <taxon>Dikarya</taxon>
        <taxon>Ascomycota</taxon>
        <taxon>Saccharomycotina</taxon>
        <taxon>Dipodascomycetes</taxon>
        <taxon>Dipodascales</taxon>
        <taxon>Trichomonascaceae</taxon>
        <taxon>Sugiyamaella</taxon>
    </lineage>
</organism>
<dbReference type="EMBL" id="CP014501">
    <property type="protein sequence ID" value="ANB12003.1"/>
    <property type="molecule type" value="Genomic_DNA"/>
</dbReference>
<dbReference type="InterPro" id="IPR018307">
    <property type="entry name" value="ABL9/DENND6_dom"/>
</dbReference>
<evidence type="ECO:0000313" key="4">
    <source>
        <dbReference type="EMBL" id="ANB12003.1"/>
    </source>
</evidence>
<dbReference type="KEGG" id="slb:AWJ20_234"/>
<feature type="compositionally biased region" description="Basic and acidic residues" evidence="2">
    <location>
        <begin position="30"/>
        <end position="54"/>
    </location>
</feature>
<comment type="similarity">
    <text evidence="1">Belongs to the AVL9 family.</text>
</comment>
<feature type="compositionally biased region" description="Basic and acidic residues" evidence="2">
    <location>
        <begin position="216"/>
        <end position="229"/>
    </location>
</feature>
<dbReference type="InterPro" id="IPR051731">
    <property type="entry name" value="DENND11/AVL9_GEFs"/>
</dbReference>
<feature type="compositionally biased region" description="Basic and acidic residues" evidence="2">
    <location>
        <begin position="1"/>
        <end position="10"/>
    </location>
</feature>
<dbReference type="PANTHER" id="PTHR31017">
    <property type="entry name" value="LATE SECRETORY PATHWAY PROTEIN AVL9-RELATED"/>
    <property type="match status" value="1"/>
</dbReference>
<feature type="compositionally biased region" description="Basic and acidic residues" evidence="2">
    <location>
        <begin position="336"/>
        <end position="349"/>
    </location>
</feature>
<feature type="region of interest" description="Disordered" evidence="2">
    <location>
        <begin position="438"/>
        <end position="523"/>
    </location>
</feature>
<feature type="compositionally biased region" description="Acidic residues" evidence="2">
    <location>
        <begin position="55"/>
        <end position="67"/>
    </location>
</feature>
<reference evidence="4 5" key="1">
    <citation type="submission" date="2016-02" db="EMBL/GenBank/DDBJ databases">
        <title>Complete genome sequence and transcriptome regulation of the pentose utilising yeast Sugiyamaella lignohabitans.</title>
        <authorList>
            <person name="Bellasio M."/>
            <person name="Peymann A."/>
            <person name="Valli M."/>
            <person name="Sipitzky M."/>
            <person name="Graf A."/>
            <person name="Sauer M."/>
            <person name="Marx H."/>
            <person name="Mattanovich D."/>
        </authorList>
    </citation>
    <scope>NUCLEOTIDE SEQUENCE [LARGE SCALE GENOMIC DNA]</scope>
    <source>
        <strain evidence="4 5">CBS 10342</strain>
    </source>
</reference>
<dbReference type="AlphaFoldDB" id="A0A167CQZ6"/>
<feature type="compositionally biased region" description="Polar residues" evidence="2">
    <location>
        <begin position="145"/>
        <end position="169"/>
    </location>
</feature>
<name>A0A167CQZ6_9ASCO</name>
<feature type="compositionally biased region" description="Acidic residues" evidence="2">
    <location>
        <begin position="75"/>
        <end position="86"/>
    </location>
</feature>
<feature type="compositionally biased region" description="Low complexity" evidence="2">
    <location>
        <begin position="367"/>
        <end position="378"/>
    </location>
</feature>
<evidence type="ECO:0000313" key="5">
    <source>
        <dbReference type="Proteomes" id="UP000189580"/>
    </source>
</evidence>
<feature type="compositionally biased region" description="Polar residues" evidence="2">
    <location>
        <begin position="126"/>
        <end position="137"/>
    </location>
</feature>
<protein>
    <submittedName>
        <fullName evidence="4">Avl9p</fullName>
    </submittedName>
</protein>
<dbReference type="RefSeq" id="XP_018734480.1">
    <property type="nucleotide sequence ID" value="XM_018879277.1"/>
</dbReference>
<dbReference type="OrthoDB" id="26278at2759"/>
<dbReference type="GO" id="GO:0005737">
    <property type="term" value="C:cytoplasm"/>
    <property type="evidence" value="ECO:0007669"/>
    <property type="project" value="TreeGrafter"/>
</dbReference>
<feature type="compositionally biased region" description="Polar residues" evidence="2">
    <location>
        <begin position="351"/>
        <end position="366"/>
    </location>
</feature>
<feature type="region of interest" description="Disordered" evidence="2">
    <location>
        <begin position="1"/>
        <end position="397"/>
    </location>
</feature>
<dbReference type="Pfam" id="PF09794">
    <property type="entry name" value="Avl9"/>
    <property type="match status" value="1"/>
</dbReference>
<feature type="compositionally biased region" description="Basic and acidic residues" evidence="2">
    <location>
        <begin position="261"/>
        <end position="278"/>
    </location>
</feature>
<feature type="compositionally biased region" description="Polar residues" evidence="2">
    <location>
        <begin position="488"/>
        <end position="500"/>
    </location>
</feature>
<feature type="compositionally biased region" description="Pro residues" evidence="2">
    <location>
        <begin position="511"/>
        <end position="522"/>
    </location>
</feature>
<accession>A0A167CQZ6</accession>
<feature type="compositionally biased region" description="Acidic residues" evidence="2">
    <location>
        <begin position="97"/>
        <end position="115"/>
    </location>
</feature>
<evidence type="ECO:0000259" key="3">
    <source>
        <dbReference type="PROSITE" id="PS50211"/>
    </source>
</evidence>
<feature type="domain" description="UDENN" evidence="3">
    <location>
        <begin position="550"/>
        <end position="881"/>
    </location>
</feature>
<dbReference type="PANTHER" id="PTHR31017:SF1">
    <property type="entry name" value="LATE SECRETORY PATHWAY PROTEIN AVL9 HOMOLOG"/>
    <property type="match status" value="1"/>
</dbReference>
<proteinExistence type="inferred from homology"/>
<feature type="compositionally biased region" description="Acidic residues" evidence="2">
    <location>
        <begin position="296"/>
        <end position="325"/>
    </location>
</feature>
<dbReference type="GeneID" id="30034240"/>
<sequence>MDHAHERIEEDHPDNEGDLEITGSNQVEPTRTEEEMDSENHPQRPTTIEEKNTNADEDINEQPEEDQEHSKSEELPENDVEPEEKDVENNGSLDTTDGVDNDGDNSEDNTDDADIQSDSHDDPSKRNSIPVPQTPSRSNKRENDNSPLSNVENIDTAPSTPNSRQDFQTPPSGDDGSPPDVIPGGFPLPKDEEESHTATSQSEEQDSTLIIEEAGSEDHSTFTDDHETIDLTGSPLSEKDRKDVNAADESNSNATYEPEEENNRHNETNGKIDGHEDVQDTNGNVQDNGNEMTVENGEENGEENGDENGDEDDDGYDDDEEEAEIIEVSSTQISDPYKDRRELKADKQDGNVLQSPERTSPQRSIASESSFSFSEENSTPGKKAAGTIDYGSYSKGPQDRLVSRLVSNFESQMDSATETPKVERRTFSKAKLKTIVSPISGSFPADVKEESRSILSGATALGPSALAANSSPPSAEPSDQSATKESETISQSASVNNDKPTQVELEHDEPVGPPVPNLQPIPKPKRITSFQLKPIEAVKEESSSEENLIFGVCVVGFHHARGPEVEYWVGPDGDKSSVWPYLAFQSLPDGSHVRDENFCYFTLLYDDEKKIAVNTTPKRDKDGHIIEQSDFKNVTTLFGISCNRQIKTEELKHVTDDITRSTVQKSVVVVARKPIFGPIKEKLAVVTRAYFIQGDFEDRQLIDNLYENLTQIFTYKLDDASMNIGMPLRELIYRLGPKVLVILKALMLEKRVLFFASNTELLCASQFSIVSLVPNLINNLEDCGSPLLSSYETNLKKPTSLRTSDRSSLLAFMGLPLQLFAGGGIFSPYVPLQQLSELHADETKYFLVGSTNSLVLSQQNTIADIIVNVSIMRSALRMVSK</sequence>
<dbReference type="Proteomes" id="UP000189580">
    <property type="component" value="Chromosome a"/>
</dbReference>
<evidence type="ECO:0000256" key="1">
    <source>
        <dbReference type="ARBA" id="ARBA00038178"/>
    </source>
</evidence>
<keyword evidence="5" id="KW-1185">Reference proteome</keyword>